<dbReference type="EMBL" id="CP038033">
    <property type="protein sequence ID" value="QBQ53108.1"/>
    <property type="molecule type" value="Genomic_DNA"/>
</dbReference>
<organism evidence="1 2">
    <name type="scientific">Nitrosococcus wardiae</name>
    <dbReference type="NCBI Taxonomy" id="1814290"/>
    <lineage>
        <taxon>Bacteria</taxon>
        <taxon>Pseudomonadati</taxon>
        <taxon>Pseudomonadota</taxon>
        <taxon>Gammaproteobacteria</taxon>
        <taxon>Chromatiales</taxon>
        <taxon>Chromatiaceae</taxon>
        <taxon>Nitrosococcus</taxon>
    </lineage>
</organism>
<proteinExistence type="predicted"/>
<dbReference type="AlphaFoldDB" id="A0A4P7BTB8"/>
<dbReference type="CDD" id="cd01048">
    <property type="entry name" value="Ferritin_like_AB2"/>
    <property type="match status" value="1"/>
</dbReference>
<sequence length="147" mass="17015">MSEKLRKALTEAMNDEYKARATYRQVISRYGDIRPFVNILEAEERHIQALLPLFHKYDIPVPEDDWDSKVDVPSSVSEACQSGVQAEIDNTEMYDRLLHLTQAYPDVYHVFLQLKRASQENHLPAFQRCADRGQEGAGSRGRGRRHR</sequence>
<dbReference type="InterPro" id="IPR012347">
    <property type="entry name" value="Ferritin-like"/>
</dbReference>
<evidence type="ECO:0000313" key="2">
    <source>
        <dbReference type="Proteomes" id="UP000294325"/>
    </source>
</evidence>
<name>A0A4P7BTB8_9GAMM</name>
<evidence type="ECO:0000313" key="1">
    <source>
        <dbReference type="EMBL" id="QBQ53108.1"/>
    </source>
</evidence>
<dbReference type="Proteomes" id="UP000294325">
    <property type="component" value="Chromosome"/>
</dbReference>
<keyword evidence="2" id="KW-1185">Reference proteome</keyword>
<accession>A0A4P7BTB8</accession>
<gene>
    <name evidence="1" type="ORF">E3U44_00260</name>
</gene>
<protein>
    <submittedName>
        <fullName evidence="1">DUF2202 domain-containing protein</fullName>
    </submittedName>
</protein>
<dbReference type="SUPFAM" id="SSF47240">
    <property type="entry name" value="Ferritin-like"/>
    <property type="match status" value="1"/>
</dbReference>
<dbReference type="RefSeq" id="WP_134356126.1">
    <property type="nucleotide sequence ID" value="NZ_CP038033.1"/>
</dbReference>
<dbReference type="OrthoDB" id="573482at2"/>
<reference evidence="1 2" key="1">
    <citation type="submission" date="2019-03" db="EMBL/GenBank/DDBJ databases">
        <title>The genome sequence of Nitrosococcus wardiae strain D1FHST reveals the archetypal metabolic capacity of ammonia-oxidizing Gammaproteobacteria.</title>
        <authorList>
            <person name="Wang L."/>
            <person name="Lim C.K."/>
            <person name="Hanson T.E."/>
            <person name="Dang H."/>
            <person name="Klotz M.G."/>
        </authorList>
    </citation>
    <scope>NUCLEOTIDE SEQUENCE [LARGE SCALE GENOMIC DNA]</scope>
    <source>
        <strain evidence="1 2">D1FHS</strain>
    </source>
</reference>
<dbReference type="Gene3D" id="1.20.1260.10">
    <property type="match status" value="1"/>
</dbReference>
<dbReference type="InterPro" id="IPR019243">
    <property type="entry name" value="DUF2202"/>
</dbReference>
<dbReference type="InterPro" id="IPR009078">
    <property type="entry name" value="Ferritin-like_SF"/>
</dbReference>
<dbReference type="KEGG" id="nwr:E3U44_00260"/>